<evidence type="ECO:0000313" key="2">
    <source>
        <dbReference type="Proteomes" id="UP000181980"/>
    </source>
</evidence>
<dbReference type="InterPro" id="IPR027839">
    <property type="entry name" value="DUF4432"/>
</dbReference>
<keyword evidence="2" id="KW-1185">Reference proteome</keyword>
<organism evidence="1 2">
    <name type="scientific">Jiangella alba</name>
    <dbReference type="NCBI Taxonomy" id="561176"/>
    <lineage>
        <taxon>Bacteria</taxon>
        <taxon>Bacillati</taxon>
        <taxon>Actinomycetota</taxon>
        <taxon>Actinomycetes</taxon>
        <taxon>Jiangellales</taxon>
        <taxon>Jiangellaceae</taxon>
        <taxon>Jiangella</taxon>
    </lineage>
</organism>
<dbReference type="EMBL" id="FNUC01000003">
    <property type="protein sequence ID" value="SEE58568.1"/>
    <property type="molecule type" value="Genomic_DNA"/>
</dbReference>
<dbReference type="Gene3D" id="2.70.98.10">
    <property type="match status" value="1"/>
</dbReference>
<sequence length="311" mass="33304">MTGASCSLRETTIDGDRCLVIEDGEIRVSINADHGAHVFELTDLRSGTNLLYEDPRGSRHYRVGAWYELFPNAGPGCVVDGQGISEHGDVQYRRWTWSVRAAGPDRVAVDLATRSEELPFGIRRSVTLAGGGEVRVDETITNLADRPLHYLWGHHITFGAVMMGPGSRVDLGDAEVFAEAADDPSALYAPGARGPLHALPGRDGGVVDLTAFPDRPFGTMLFADRLARHRCGIWSGELATGVSVDWDGDAFPALWFWATRKSGALSDVVACALEPQASAVHTLSEAIAAGAAPTLAAGASRNAWLRLAVHH</sequence>
<name>A0A1H5K3J6_9ACTN</name>
<reference evidence="2" key="1">
    <citation type="submission" date="2016-10" db="EMBL/GenBank/DDBJ databases">
        <authorList>
            <person name="Varghese N."/>
            <person name="Submissions S."/>
        </authorList>
    </citation>
    <scope>NUCLEOTIDE SEQUENCE [LARGE SCALE GENOMIC DNA]</scope>
    <source>
        <strain evidence="2">DSM 45237</strain>
    </source>
</reference>
<dbReference type="STRING" id="561176.SAMN04488561_1847"/>
<dbReference type="InterPro" id="IPR014718">
    <property type="entry name" value="GH-type_carb-bd"/>
</dbReference>
<protein>
    <submittedName>
        <fullName evidence="1">Galactose mutarotase</fullName>
    </submittedName>
</protein>
<dbReference type="AlphaFoldDB" id="A0A1H5K3J6"/>
<dbReference type="Proteomes" id="UP000181980">
    <property type="component" value="Unassembled WGS sequence"/>
</dbReference>
<gene>
    <name evidence="1" type="ORF">SAMN04488561_1847</name>
</gene>
<dbReference type="Pfam" id="PF14486">
    <property type="entry name" value="DUF4432"/>
    <property type="match status" value="1"/>
</dbReference>
<evidence type="ECO:0000313" key="1">
    <source>
        <dbReference type="EMBL" id="SEE58568.1"/>
    </source>
</evidence>
<accession>A0A1H5K3J6</accession>
<dbReference type="GO" id="GO:0005975">
    <property type="term" value="P:carbohydrate metabolic process"/>
    <property type="evidence" value="ECO:0007669"/>
    <property type="project" value="InterPro"/>
</dbReference>
<dbReference type="SUPFAM" id="SSF74650">
    <property type="entry name" value="Galactose mutarotase-like"/>
    <property type="match status" value="1"/>
</dbReference>
<dbReference type="GO" id="GO:0030246">
    <property type="term" value="F:carbohydrate binding"/>
    <property type="evidence" value="ECO:0007669"/>
    <property type="project" value="InterPro"/>
</dbReference>
<proteinExistence type="predicted"/>
<dbReference type="GO" id="GO:0003824">
    <property type="term" value="F:catalytic activity"/>
    <property type="evidence" value="ECO:0007669"/>
    <property type="project" value="InterPro"/>
</dbReference>
<dbReference type="RefSeq" id="WP_069110818.1">
    <property type="nucleotide sequence ID" value="NZ_FNUC01000003.1"/>
</dbReference>
<dbReference type="InterPro" id="IPR011013">
    <property type="entry name" value="Gal_mutarotase_sf_dom"/>
</dbReference>